<name>A0A8T0FFM3_ARGBR</name>
<evidence type="ECO:0000313" key="3">
    <source>
        <dbReference type="Proteomes" id="UP000807504"/>
    </source>
</evidence>
<reference evidence="2" key="2">
    <citation type="submission" date="2020-06" db="EMBL/GenBank/DDBJ databases">
        <authorList>
            <person name="Sheffer M."/>
        </authorList>
    </citation>
    <scope>NUCLEOTIDE SEQUENCE</scope>
</reference>
<dbReference type="Gene3D" id="1.10.274.60">
    <property type="entry name" value="Spidroin, repetitive domain"/>
    <property type="match status" value="1"/>
</dbReference>
<dbReference type="EMBL" id="JABXBU010000012">
    <property type="protein sequence ID" value="KAF8789018.1"/>
    <property type="molecule type" value="Genomic_DNA"/>
</dbReference>
<dbReference type="Proteomes" id="UP000807504">
    <property type="component" value="Unassembled WGS sequence"/>
</dbReference>
<comment type="caution">
    <text evidence="2">The sequence shown here is derived from an EMBL/GenBank/DDBJ whole genome shotgun (WGS) entry which is preliminary data.</text>
</comment>
<evidence type="ECO:0000313" key="2">
    <source>
        <dbReference type="EMBL" id="KAF8789018.1"/>
    </source>
</evidence>
<reference evidence="2" key="1">
    <citation type="journal article" date="2020" name="bioRxiv">
        <title>Chromosome-level reference genome of the European wasp spider Argiope bruennichi: a resource for studies on range expansion and evolutionary adaptation.</title>
        <authorList>
            <person name="Sheffer M.M."/>
            <person name="Hoppe A."/>
            <person name="Krehenwinkel H."/>
            <person name="Uhl G."/>
            <person name="Kuss A.W."/>
            <person name="Jensen L."/>
            <person name="Jensen C."/>
            <person name="Gillespie R.G."/>
            <person name="Hoff K.J."/>
            <person name="Prost S."/>
        </authorList>
    </citation>
    <scope>NUCLEOTIDE SEQUENCE</scope>
</reference>
<evidence type="ECO:0000256" key="1">
    <source>
        <dbReference type="SAM" id="MobiDB-lite"/>
    </source>
</evidence>
<keyword evidence="3" id="KW-1185">Reference proteome</keyword>
<accession>A0A8T0FFM3</accession>
<proteinExistence type="predicted"/>
<sequence length="290" mass="31431">MLESSLRNFDTLGDPESCQQFCKSNPRAGEGPLASIKTPAVFSSPTFFLFSQRARSTPAGAENQLDTDTVRIRFHKAILFSSKRNLQLQWISGYNGAQAGSVSKESSFGQASGFTDQLGEQVGFLVEYSGKRHPSLSTSSQRTMPFRRVNNESCSQKSALFNAGVLNDSNFDHFGSRSGAFGKGVARAGEGLGINVDTSSVENDISSSTLASSSTLRSKTSLLSESSFYYNQRAETIYTKHIPDHLTKAILFRSNGIFRAPGISHRATHEHSQDPFHQGNLLRGGGQASG</sequence>
<organism evidence="2 3">
    <name type="scientific">Argiope bruennichi</name>
    <name type="common">Wasp spider</name>
    <name type="synonym">Aranea bruennichi</name>
    <dbReference type="NCBI Taxonomy" id="94029"/>
    <lineage>
        <taxon>Eukaryota</taxon>
        <taxon>Metazoa</taxon>
        <taxon>Ecdysozoa</taxon>
        <taxon>Arthropoda</taxon>
        <taxon>Chelicerata</taxon>
        <taxon>Arachnida</taxon>
        <taxon>Araneae</taxon>
        <taxon>Araneomorphae</taxon>
        <taxon>Entelegynae</taxon>
        <taxon>Araneoidea</taxon>
        <taxon>Araneidae</taxon>
        <taxon>Argiope</taxon>
    </lineage>
</organism>
<protein>
    <submittedName>
        <fullName evidence="2">Uncharacterized protein</fullName>
    </submittedName>
</protein>
<gene>
    <name evidence="2" type="ORF">HNY73_007000</name>
</gene>
<feature type="region of interest" description="Disordered" evidence="1">
    <location>
        <begin position="266"/>
        <end position="290"/>
    </location>
</feature>
<dbReference type="InterPro" id="IPR043070">
    <property type="entry name" value="Spidroin_repeat"/>
</dbReference>
<dbReference type="AlphaFoldDB" id="A0A8T0FFM3"/>